<accession>A0AAV9WN36</accession>
<name>A0AAV9WN36_9PEZI</name>
<reference evidence="2 3" key="1">
    <citation type="submission" date="2023-08" db="EMBL/GenBank/DDBJ databases">
        <authorList>
            <person name="Palmer J.M."/>
        </authorList>
    </citation>
    <scope>NUCLEOTIDE SEQUENCE [LARGE SCALE GENOMIC DNA]</scope>
    <source>
        <strain evidence="2 3">TWF481</strain>
    </source>
</reference>
<evidence type="ECO:0000313" key="3">
    <source>
        <dbReference type="Proteomes" id="UP001370758"/>
    </source>
</evidence>
<protein>
    <submittedName>
        <fullName evidence="2">Uncharacterized protein</fullName>
    </submittedName>
</protein>
<feature type="compositionally biased region" description="Polar residues" evidence="1">
    <location>
        <begin position="32"/>
        <end position="47"/>
    </location>
</feature>
<dbReference type="EMBL" id="JAVHJL010000001">
    <property type="protein sequence ID" value="KAK6511631.1"/>
    <property type="molecule type" value="Genomic_DNA"/>
</dbReference>
<sequence length="360" mass="39271">MGVSGLSSPPPEEPAAPLNGQPGVPAAEQPAAPSTEQPQLESASTASGPRPPEDPLDTVATGDGSENGPTASSEESDPQLQTALSISALEETVPQPPQIILTWDSGEVTVLLQTPLSSNSAAASNGSQVDLNGPSKFLQANLAKFENWILEQYSGYDKFITESTPLKVCGNLIIGLQRAIASSEVYRLGSSDLDPPDTSSLTFLPLSSQKPRPDMIKWDIEEIEEFQAENQRTYNEISAQAIEEKMTMISGDLNNIFETLLNTEKLFLSDGGEGGATSILNDQDRKTAESAFRRIGRDWNRRADKYHHLVSLSHFADLYWNDLEFQKQRLQEHANPDSAQTSSKTQSATLPHFRRRSFSI</sequence>
<organism evidence="2 3">
    <name type="scientific">Arthrobotrys musiformis</name>
    <dbReference type="NCBI Taxonomy" id="47236"/>
    <lineage>
        <taxon>Eukaryota</taxon>
        <taxon>Fungi</taxon>
        <taxon>Dikarya</taxon>
        <taxon>Ascomycota</taxon>
        <taxon>Pezizomycotina</taxon>
        <taxon>Orbiliomycetes</taxon>
        <taxon>Orbiliales</taxon>
        <taxon>Orbiliaceae</taxon>
        <taxon>Arthrobotrys</taxon>
    </lineage>
</organism>
<evidence type="ECO:0000256" key="1">
    <source>
        <dbReference type="SAM" id="MobiDB-lite"/>
    </source>
</evidence>
<evidence type="ECO:0000313" key="2">
    <source>
        <dbReference type="EMBL" id="KAK6511631.1"/>
    </source>
</evidence>
<dbReference type="Proteomes" id="UP001370758">
    <property type="component" value="Unassembled WGS sequence"/>
</dbReference>
<proteinExistence type="predicted"/>
<dbReference type="AlphaFoldDB" id="A0AAV9WN36"/>
<feature type="compositionally biased region" description="Polar residues" evidence="1">
    <location>
        <begin position="67"/>
        <end position="80"/>
    </location>
</feature>
<gene>
    <name evidence="2" type="ORF">TWF481_000540</name>
</gene>
<keyword evidence="3" id="KW-1185">Reference proteome</keyword>
<feature type="region of interest" description="Disordered" evidence="1">
    <location>
        <begin position="1"/>
        <end position="80"/>
    </location>
</feature>
<comment type="caution">
    <text evidence="2">The sequence shown here is derived from an EMBL/GenBank/DDBJ whole genome shotgun (WGS) entry which is preliminary data.</text>
</comment>